<dbReference type="PROSITE" id="PS00086">
    <property type="entry name" value="CYTOCHROME_P450"/>
    <property type="match status" value="1"/>
</dbReference>
<dbReference type="InterPro" id="IPR001128">
    <property type="entry name" value="Cyt_P450"/>
</dbReference>
<protein>
    <submittedName>
        <fullName evidence="5">Cytochrome P450</fullName>
    </submittedName>
</protein>
<feature type="region of interest" description="Disordered" evidence="4">
    <location>
        <begin position="432"/>
        <end position="464"/>
    </location>
</feature>
<dbReference type="Gene3D" id="1.10.630.10">
    <property type="entry name" value="Cytochrome P450"/>
    <property type="match status" value="1"/>
</dbReference>
<comment type="caution">
    <text evidence="5">The sequence shown here is derived from an EMBL/GenBank/DDBJ whole genome shotgun (WGS) entry which is preliminary data.</text>
</comment>
<dbReference type="EMBL" id="BAABDD010000019">
    <property type="protein sequence ID" value="GAA3754405.1"/>
    <property type="molecule type" value="Genomic_DNA"/>
</dbReference>
<dbReference type="SUPFAM" id="SSF48264">
    <property type="entry name" value="Cytochrome P450"/>
    <property type="match status" value="1"/>
</dbReference>
<keyword evidence="3" id="KW-0408">Iron</keyword>
<accession>A0ABP7G631</accession>
<dbReference type="InterPro" id="IPR002401">
    <property type="entry name" value="Cyt_P450_E_grp-I"/>
</dbReference>
<dbReference type="Proteomes" id="UP001500908">
    <property type="component" value="Unassembled WGS sequence"/>
</dbReference>
<evidence type="ECO:0000256" key="4">
    <source>
        <dbReference type="SAM" id="MobiDB-lite"/>
    </source>
</evidence>
<proteinExistence type="inferred from homology"/>
<keyword evidence="3" id="KW-0349">Heme</keyword>
<keyword evidence="3" id="KW-0503">Monooxygenase</keyword>
<organism evidence="5 6">
    <name type="scientific">Salinactinospora qingdaonensis</name>
    <dbReference type="NCBI Taxonomy" id="702744"/>
    <lineage>
        <taxon>Bacteria</taxon>
        <taxon>Bacillati</taxon>
        <taxon>Actinomycetota</taxon>
        <taxon>Actinomycetes</taxon>
        <taxon>Streptosporangiales</taxon>
        <taxon>Nocardiopsidaceae</taxon>
        <taxon>Salinactinospora</taxon>
    </lineage>
</organism>
<evidence type="ECO:0000256" key="3">
    <source>
        <dbReference type="RuleBase" id="RU000461"/>
    </source>
</evidence>
<gene>
    <name evidence="5" type="ORF">GCM10022402_36340</name>
</gene>
<dbReference type="InterPro" id="IPR050121">
    <property type="entry name" value="Cytochrome_P450_monoxygenase"/>
</dbReference>
<evidence type="ECO:0000256" key="2">
    <source>
        <dbReference type="ARBA" id="ARBA00010617"/>
    </source>
</evidence>
<dbReference type="PANTHER" id="PTHR24305">
    <property type="entry name" value="CYTOCHROME P450"/>
    <property type="match status" value="1"/>
</dbReference>
<evidence type="ECO:0000313" key="5">
    <source>
        <dbReference type="EMBL" id="GAA3754405.1"/>
    </source>
</evidence>
<reference evidence="6" key="1">
    <citation type="journal article" date="2019" name="Int. J. Syst. Evol. Microbiol.">
        <title>The Global Catalogue of Microorganisms (GCM) 10K type strain sequencing project: providing services to taxonomists for standard genome sequencing and annotation.</title>
        <authorList>
            <consortium name="The Broad Institute Genomics Platform"/>
            <consortium name="The Broad Institute Genome Sequencing Center for Infectious Disease"/>
            <person name="Wu L."/>
            <person name="Ma J."/>
        </authorList>
    </citation>
    <scope>NUCLEOTIDE SEQUENCE [LARGE SCALE GENOMIC DNA]</scope>
    <source>
        <strain evidence="6">JCM 17137</strain>
    </source>
</reference>
<dbReference type="RefSeq" id="WP_344973527.1">
    <property type="nucleotide sequence ID" value="NZ_BAABDD010000019.1"/>
</dbReference>
<dbReference type="InterPro" id="IPR017972">
    <property type="entry name" value="Cyt_P450_CS"/>
</dbReference>
<name>A0ABP7G631_9ACTN</name>
<evidence type="ECO:0000256" key="1">
    <source>
        <dbReference type="ARBA" id="ARBA00001971"/>
    </source>
</evidence>
<evidence type="ECO:0000313" key="6">
    <source>
        <dbReference type="Proteomes" id="UP001500908"/>
    </source>
</evidence>
<dbReference type="PRINTS" id="PR00463">
    <property type="entry name" value="EP450I"/>
</dbReference>
<keyword evidence="3" id="KW-0479">Metal-binding</keyword>
<dbReference type="InterPro" id="IPR036396">
    <property type="entry name" value="Cyt_P450_sf"/>
</dbReference>
<dbReference type="CDD" id="cd11053">
    <property type="entry name" value="CYP110-like"/>
    <property type="match status" value="1"/>
</dbReference>
<dbReference type="Pfam" id="PF00067">
    <property type="entry name" value="p450"/>
    <property type="match status" value="1"/>
</dbReference>
<comment type="cofactor">
    <cofactor evidence="1">
        <name>heme</name>
        <dbReference type="ChEBI" id="CHEBI:30413"/>
    </cofactor>
</comment>
<dbReference type="PANTHER" id="PTHR24305:SF166">
    <property type="entry name" value="CYTOCHROME P450 12A4, MITOCHONDRIAL-RELATED"/>
    <property type="match status" value="1"/>
</dbReference>
<dbReference type="PRINTS" id="PR00385">
    <property type="entry name" value="P450"/>
</dbReference>
<sequence>MSTYSEAGPPTQPPEAPATAPPGPRAPQPVQALMFMRDPIGFLHDCQRRYGPIFTIKMLGSPGMVMVADPELAHRVFSTDRDIGHAGQARADFLEPLVGAHSLLTLDGQDWMRQRKMLGSAFHGKHVQGYRAPIATIAAQQVERWPTGRPVTLRPRFQAITLEVILRVVFGVTDSERLRRLTHLLPRLLAATESLDTLMFLTPPWLWRRLDPLLTRTPATPNARFATLRRATDAIIYDEIAQRRDSAATERTDILSTLLSARDGDGTALNDEELRDALITLLLAGHETTATALAWCFERLMHNPEVEERARQAAVAGDAAYLTALAKETLRTRPIVGDMPRVLSEPLSLGGYRVPRGWWVSPAPLLTHASAALFPQPEEFRPERFLTDEVEPNAWMPFGGGRRQCLGAQFALLEMSAVLPEVLTRVRLRPAGDAAPEKPSLRHVTLAPARDVPVVAHPEPSPRR</sequence>
<feature type="region of interest" description="Disordered" evidence="4">
    <location>
        <begin position="1"/>
        <end position="28"/>
    </location>
</feature>
<feature type="compositionally biased region" description="Pro residues" evidence="4">
    <location>
        <begin position="10"/>
        <end position="27"/>
    </location>
</feature>
<comment type="similarity">
    <text evidence="2 3">Belongs to the cytochrome P450 family.</text>
</comment>
<keyword evidence="6" id="KW-1185">Reference proteome</keyword>
<keyword evidence="3" id="KW-0560">Oxidoreductase</keyword>